<sequence length="148" mass="16906">MDYQSYPTQSAQSVRSKLFERLSEAKRQYDKAVDQIGVLDLQMRDLETRYKRAVKHKKNSFRYNLRLKLSVVTGGIKMMYNHFATRKAEEMRLCTQWLESLYNSEVQNYDQGEASSSPDNTHDSPPASSPSSSVFSQSPDDCSSASDT</sequence>
<feature type="compositionally biased region" description="Polar residues" evidence="1">
    <location>
        <begin position="108"/>
        <end position="119"/>
    </location>
</feature>
<feature type="region of interest" description="Disordered" evidence="1">
    <location>
        <begin position="108"/>
        <end position="148"/>
    </location>
</feature>
<feature type="compositionally biased region" description="Low complexity" evidence="1">
    <location>
        <begin position="123"/>
        <end position="148"/>
    </location>
</feature>
<gene>
    <name evidence="2" type="ORF">LSH36_330g09014</name>
</gene>
<accession>A0AAD9JGU0</accession>
<evidence type="ECO:0000256" key="1">
    <source>
        <dbReference type="SAM" id="MobiDB-lite"/>
    </source>
</evidence>
<dbReference type="EMBL" id="JAODUP010000330">
    <property type="protein sequence ID" value="KAK2152398.1"/>
    <property type="molecule type" value="Genomic_DNA"/>
</dbReference>
<dbReference type="Proteomes" id="UP001208570">
    <property type="component" value="Unassembled WGS sequence"/>
</dbReference>
<evidence type="ECO:0000313" key="3">
    <source>
        <dbReference type="Proteomes" id="UP001208570"/>
    </source>
</evidence>
<dbReference type="AlphaFoldDB" id="A0AAD9JGU0"/>
<organism evidence="2 3">
    <name type="scientific">Paralvinella palmiformis</name>
    <dbReference type="NCBI Taxonomy" id="53620"/>
    <lineage>
        <taxon>Eukaryota</taxon>
        <taxon>Metazoa</taxon>
        <taxon>Spiralia</taxon>
        <taxon>Lophotrochozoa</taxon>
        <taxon>Annelida</taxon>
        <taxon>Polychaeta</taxon>
        <taxon>Sedentaria</taxon>
        <taxon>Canalipalpata</taxon>
        <taxon>Terebellida</taxon>
        <taxon>Terebelliformia</taxon>
        <taxon>Alvinellidae</taxon>
        <taxon>Paralvinella</taxon>
    </lineage>
</organism>
<proteinExistence type="predicted"/>
<evidence type="ECO:0000313" key="2">
    <source>
        <dbReference type="EMBL" id="KAK2152398.1"/>
    </source>
</evidence>
<protein>
    <submittedName>
        <fullName evidence="2">Uncharacterized protein</fullName>
    </submittedName>
</protein>
<name>A0AAD9JGU0_9ANNE</name>
<keyword evidence="3" id="KW-1185">Reference proteome</keyword>
<reference evidence="2" key="1">
    <citation type="journal article" date="2023" name="Mol. Biol. Evol.">
        <title>Third-Generation Sequencing Reveals the Adaptive Role of the Epigenome in Three Deep-Sea Polychaetes.</title>
        <authorList>
            <person name="Perez M."/>
            <person name="Aroh O."/>
            <person name="Sun Y."/>
            <person name="Lan Y."/>
            <person name="Juniper S.K."/>
            <person name="Young C.R."/>
            <person name="Angers B."/>
            <person name="Qian P.Y."/>
        </authorList>
    </citation>
    <scope>NUCLEOTIDE SEQUENCE</scope>
    <source>
        <strain evidence="2">P08H-3</strain>
    </source>
</reference>
<comment type="caution">
    <text evidence="2">The sequence shown here is derived from an EMBL/GenBank/DDBJ whole genome shotgun (WGS) entry which is preliminary data.</text>
</comment>